<evidence type="ECO:0000313" key="4">
    <source>
        <dbReference type="Proteomes" id="UP001378956"/>
    </source>
</evidence>
<proteinExistence type="inferred from homology"/>
<keyword evidence="2" id="KW-0732">Signal</keyword>
<feature type="signal peptide" evidence="2">
    <location>
        <begin position="1"/>
        <end position="23"/>
    </location>
</feature>
<accession>A0ABU8NKC2</accession>
<evidence type="ECO:0000313" key="3">
    <source>
        <dbReference type="EMBL" id="MEJ2902146.1"/>
    </source>
</evidence>
<evidence type="ECO:0000256" key="2">
    <source>
        <dbReference type="SAM" id="SignalP"/>
    </source>
</evidence>
<comment type="caution">
    <text evidence="3">The sequence shown here is derived from an EMBL/GenBank/DDBJ whole genome shotgun (WGS) entry which is preliminary data.</text>
</comment>
<organism evidence="3 4">
    <name type="scientific">Pedobacter panaciterrae</name>
    <dbReference type="NCBI Taxonomy" id="363849"/>
    <lineage>
        <taxon>Bacteria</taxon>
        <taxon>Pseudomonadati</taxon>
        <taxon>Bacteroidota</taxon>
        <taxon>Sphingobacteriia</taxon>
        <taxon>Sphingobacteriales</taxon>
        <taxon>Sphingobacteriaceae</taxon>
        <taxon>Pedobacter</taxon>
    </lineage>
</organism>
<dbReference type="Proteomes" id="UP001378956">
    <property type="component" value="Unassembled WGS sequence"/>
</dbReference>
<dbReference type="EMBL" id="JBBEUB010000001">
    <property type="protein sequence ID" value="MEJ2902146.1"/>
    <property type="molecule type" value="Genomic_DNA"/>
</dbReference>
<protein>
    <submittedName>
        <fullName evidence="3">FimB/Mfa2 family fimbrial subunit</fullName>
    </submittedName>
</protein>
<dbReference type="InterPro" id="IPR014941">
    <property type="entry name" value="FimB/Mfa2/Mfa3"/>
</dbReference>
<comment type="similarity">
    <text evidence="1">Belongs to the bacteroidetes fimbrillin superfamily. FimB/Mfa2 family.</text>
</comment>
<dbReference type="PROSITE" id="PS51257">
    <property type="entry name" value="PROKAR_LIPOPROTEIN"/>
    <property type="match status" value="1"/>
</dbReference>
<name>A0ABU8NKC2_9SPHI</name>
<reference evidence="3 4" key="1">
    <citation type="submission" date="2024-03" db="EMBL/GenBank/DDBJ databases">
        <title>Sequence of Lycoming College Course Isolates.</title>
        <authorList>
            <person name="Plotts O."/>
            <person name="Newman J."/>
        </authorList>
    </citation>
    <scope>NUCLEOTIDE SEQUENCE [LARGE SCALE GENOMIC DNA]</scope>
    <source>
        <strain evidence="3 4">CJB-3</strain>
    </source>
</reference>
<evidence type="ECO:0000256" key="1">
    <source>
        <dbReference type="ARBA" id="ARBA00007248"/>
    </source>
</evidence>
<gene>
    <name evidence="3" type="ORF">WAE58_06910</name>
</gene>
<sequence>MKKLAFISSITFILLSSACSKKAGQEVPEPNKTTYKVGLSVENGKTGLDGGTETTLVTPIENLVNQLTFIIFNFDTGNEYYRSTQTSNLPGMGEIYFDLPVGNYIFIAVGSKSLFGINKYYRDNEVPILLPLAEANMQYWQPNPTMADKHYKTDDTFYAKSSVISIDGNQTINLTMQRVVGKLEVLVEDVPEFIVDVNFEATGFTLKDQKTFGRIDDNAGYEVSNANGPISIYILSTERPILIEISGGGVRKTLSVPIYRNKRTIVKGKLLVPSTSTSFKVTINDKWLVDTTVVHF</sequence>
<dbReference type="Pfam" id="PF08842">
    <property type="entry name" value="Mfa2"/>
    <property type="match status" value="1"/>
</dbReference>
<keyword evidence="4" id="KW-1185">Reference proteome</keyword>
<feature type="chain" id="PRO_5045727121" evidence="2">
    <location>
        <begin position="24"/>
        <end position="296"/>
    </location>
</feature>
<dbReference type="RefSeq" id="WP_288879539.1">
    <property type="nucleotide sequence ID" value="NZ_CBFGNQ010000003.1"/>
</dbReference>